<gene>
    <name evidence="2" type="primary">LOC116221829</name>
</gene>
<dbReference type="PANTHER" id="PTHR45737:SF6">
    <property type="entry name" value="VON WILLEBRAND FACTOR A DOMAIN-CONTAINING PROTEIN 5A"/>
    <property type="match status" value="1"/>
</dbReference>
<dbReference type="AlphaFoldDB" id="A0A6P8G0Z8"/>
<dbReference type="OrthoDB" id="1729737at2759"/>
<sequence>MCSNEPMDDYIDSCLADRSSHVARRGRMKRAETFDTDYCDLLKKGGFHVVQEPESLTDPLLQLISLQKALGSWEMDSSMAKVLKSDDELAKLMPVGADKAVWATTLALIWRYGLRLEAWAEWQFVAMKAASWIQAQKVDCVSQCVQAGNALLGCQVQQKTLGLSGDHTCRSVKCVIN</sequence>
<dbReference type="GeneID" id="116221829"/>
<evidence type="ECO:0000313" key="1">
    <source>
        <dbReference type="Proteomes" id="UP000515152"/>
    </source>
</evidence>
<keyword evidence="1" id="KW-1185">Reference proteome</keyword>
<organism evidence="1 2">
    <name type="scientific">Clupea harengus</name>
    <name type="common">Atlantic herring</name>
    <dbReference type="NCBI Taxonomy" id="7950"/>
    <lineage>
        <taxon>Eukaryota</taxon>
        <taxon>Metazoa</taxon>
        <taxon>Chordata</taxon>
        <taxon>Craniata</taxon>
        <taxon>Vertebrata</taxon>
        <taxon>Euteleostomi</taxon>
        <taxon>Actinopterygii</taxon>
        <taxon>Neopterygii</taxon>
        <taxon>Teleostei</taxon>
        <taxon>Clupei</taxon>
        <taxon>Clupeiformes</taxon>
        <taxon>Clupeoidei</taxon>
        <taxon>Clupeidae</taxon>
        <taxon>Clupea</taxon>
    </lineage>
</organism>
<evidence type="ECO:0000313" key="2">
    <source>
        <dbReference type="RefSeq" id="XP_031429326.1"/>
    </source>
</evidence>
<proteinExistence type="predicted"/>
<dbReference type="RefSeq" id="XP_031429326.1">
    <property type="nucleotide sequence ID" value="XM_031573466.2"/>
</dbReference>
<dbReference type="PANTHER" id="PTHR45737">
    <property type="entry name" value="VON WILLEBRAND FACTOR A DOMAIN-CONTAINING PROTEIN 5A"/>
    <property type="match status" value="1"/>
</dbReference>
<name>A0A6P8G0Z8_CLUHA</name>
<accession>A0A6P8G0Z8</accession>
<reference evidence="2" key="1">
    <citation type="submission" date="2025-08" db="UniProtKB">
        <authorList>
            <consortium name="RefSeq"/>
        </authorList>
    </citation>
    <scope>IDENTIFICATION</scope>
</reference>
<protein>
    <submittedName>
        <fullName evidence="2">von Willebrand factor A domain-containing protein 5A-like</fullName>
    </submittedName>
</protein>
<dbReference type="KEGG" id="char:116221829"/>
<dbReference type="Proteomes" id="UP000515152">
    <property type="component" value="Chromosome 9"/>
</dbReference>